<reference evidence="7" key="1">
    <citation type="journal article" date="2019" name="Int. J. Syst. Evol. Microbiol.">
        <title>The Global Catalogue of Microorganisms (GCM) 10K type strain sequencing project: providing services to taxonomists for standard genome sequencing and annotation.</title>
        <authorList>
            <consortium name="The Broad Institute Genomics Platform"/>
            <consortium name="The Broad Institute Genome Sequencing Center for Infectious Disease"/>
            <person name="Wu L."/>
            <person name="Ma J."/>
        </authorList>
    </citation>
    <scope>NUCLEOTIDE SEQUENCE [LARGE SCALE GENOMIC DNA]</scope>
    <source>
        <strain evidence="7">IBRC 10765</strain>
    </source>
</reference>
<dbReference type="InterPro" id="IPR000847">
    <property type="entry name" value="LysR_HTH_N"/>
</dbReference>
<evidence type="ECO:0000256" key="1">
    <source>
        <dbReference type="ARBA" id="ARBA00009437"/>
    </source>
</evidence>
<dbReference type="PRINTS" id="PR00039">
    <property type="entry name" value="HTHLYSR"/>
</dbReference>
<sequence length="302" mass="34685">MDFRELEAFVWIVKLGSFKHAAEHLHITQPSISERIARLEDFLGEKVLLREHRPVLPTLKGRELFRQAEMMLQERQNAIDNFRAQTDYQGVFRLGVVETIAQSWLPDLLTLLSDRFPAMTIEMEVDGSPGLEKKITTNELDLAFLMGPINHDHIVNRLLCRYPMRFIAHPDFKGMYREDVNDYLEHCVLLSFSRESIPYKDLRFMLAERGIENPRIHCSSSIWTIARLAMAHSGIGVMPPIIVRNELADGRLVKLNLPLHLPNLIFTASWPASYDSWLAEKIARIAHDVAHQAPWGDELAAT</sequence>
<keyword evidence="3" id="KW-0238">DNA-binding</keyword>
<dbReference type="Gene3D" id="3.40.190.10">
    <property type="entry name" value="Periplasmic binding protein-like II"/>
    <property type="match status" value="2"/>
</dbReference>
<dbReference type="PANTHER" id="PTHR30126:SF77">
    <property type="entry name" value="TRANSCRIPTIONAL REGULATORY PROTEIN"/>
    <property type="match status" value="1"/>
</dbReference>
<dbReference type="InterPro" id="IPR005119">
    <property type="entry name" value="LysR_subst-bd"/>
</dbReference>
<organism evidence="6 7">
    <name type="scientific">Saccharospirillum mangrovi</name>
    <dbReference type="NCBI Taxonomy" id="2161747"/>
    <lineage>
        <taxon>Bacteria</taxon>
        <taxon>Pseudomonadati</taxon>
        <taxon>Pseudomonadota</taxon>
        <taxon>Gammaproteobacteria</taxon>
        <taxon>Oceanospirillales</taxon>
        <taxon>Saccharospirillaceae</taxon>
        <taxon>Saccharospirillum</taxon>
    </lineage>
</organism>
<evidence type="ECO:0000256" key="4">
    <source>
        <dbReference type="ARBA" id="ARBA00023163"/>
    </source>
</evidence>
<evidence type="ECO:0000259" key="5">
    <source>
        <dbReference type="PROSITE" id="PS50931"/>
    </source>
</evidence>
<dbReference type="Proteomes" id="UP001595617">
    <property type="component" value="Unassembled WGS sequence"/>
</dbReference>
<evidence type="ECO:0000313" key="6">
    <source>
        <dbReference type="EMBL" id="MFC3853600.1"/>
    </source>
</evidence>
<evidence type="ECO:0000256" key="2">
    <source>
        <dbReference type="ARBA" id="ARBA00023015"/>
    </source>
</evidence>
<dbReference type="EMBL" id="JBHRYR010000003">
    <property type="protein sequence ID" value="MFC3853600.1"/>
    <property type="molecule type" value="Genomic_DNA"/>
</dbReference>
<proteinExistence type="inferred from homology"/>
<dbReference type="CDD" id="cd05466">
    <property type="entry name" value="PBP2_LTTR_substrate"/>
    <property type="match status" value="1"/>
</dbReference>
<dbReference type="PANTHER" id="PTHR30126">
    <property type="entry name" value="HTH-TYPE TRANSCRIPTIONAL REGULATOR"/>
    <property type="match status" value="1"/>
</dbReference>
<evidence type="ECO:0000256" key="3">
    <source>
        <dbReference type="ARBA" id="ARBA00023125"/>
    </source>
</evidence>
<dbReference type="Pfam" id="PF00126">
    <property type="entry name" value="HTH_1"/>
    <property type="match status" value="1"/>
</dbReference>
<dbReference type="InterPro" id="IPR036390">
    <property type="entry name" value="WH_DNA-bd_sf"/>
</dbReference>
<comment type="similarity">
    <text evidence="1">Belongs to the LysR transcriptional regulatory family.</text>
</comment>
<evidence type="ECO:0000313" key="7">
    <source>
        <dbReference type="Proteomes" id="UP001595617"/>
    </source>
</evidence>
<keyword evidence="2" id="KW-0805">Transcription regulation</keyword>
<dbReference type="InterPro" id="IPR036388">
    <property type="entry name" value="WH-like_DNA-bd_sf"/>
</dbReference>
<dbReference type="SUPFAM" id="SSF46785">
    <property type="entry name" value="Winged helix' DNA-binding domain"/>
    <property type="match status" value="1"/>
</dbReference>
<dbReference type="SUPFAM" id="SSF53850">
    <property type="entry name" value="Periplasmic binding protein-like II"/>
    <property type="match status" value="1"/>
</dbReference>
<feature type="domain" description="HTH lysR-type" evidence="5">
    <location>
        <begin position="1"/>
        <end position="58"/>
    </location>
</feature>
<accession>A0ABV7ZZN2</accession>
<gene>
    <name evidence="6" type="ORF">ACFOOG_12205</name>
</gene>
<dbReference type="Pfam" id="PF03466">
    <property type="entry name" value="LysR_substrate"/>
    <property type="match status" value="1"/>
</dbReference>
<keyword evidence="7" id="KW-1185">Reference proteome</keyword>
<dbReference type="PROSITE" id="PS50931">
    <property type="entry name" value="HTH_LYSR"/>
    <property type="match status" value="1"/>
</dbReference>
<keyword evidence="4" id="KW-0804">Transcription</keyword>
<protein>
    <submittedName>
        <fullName evidence="6">LysR family transcriptional regulator</fullName>
    </submittedName>
</protein>
<dbReference type="Gene3D" id="1.10.10.10">
    <property type="entry name" value="Winged helix-like DNA-binding domain superfamily/Winged helix DNA-binding domain"/>
    <property type="match status" value="1"/>
</dbReference>
<name>A0ABV7ZZN2_9GAMM</name>
<comment type="caution">
    <text evidence="6">The sequence shown here is derived from an EMBL/GenBank/DDBJ whole genome shotgun (WGS) entry which is preliminary data.</text>
</comment>
<dbReference type="RefSeq" id="WP_380697279.1">
    <property type="nucleotide sequence ID" value="NZ_JBHRYR010000003.1"/>
</dbReference>